<feature type="chain" id="PRO_5045870700" evidence="1">
    <location>
        <begin position="21"/>
        <end position="141"/>
    </location>
</feature>
<keyword evidence="3" id="KW-1185">Reference proteome</keyword>
<evidence type="ECO:0000256" key="1">
    <source>
        <dbReference type="SAM" id="SignalP"/>
    </source>
</evidence>
<name>A0ABR1IZL6_9AGAR</name>
<organism evidence="2 3">
    <name type="scientific">Marasmiellus scandens</name>
    <dbReference type="NCBI Taxonomy" id="2682957"/>
    <lineage>
        <taxon>Eukaryota</taxon>
        <taxon>Fungi</taxon>
        <taxon>Dikarya</taxon>
        <taxon>Basidiomycota</taxon>
        <taxon>Agaricomycotina</taxon>
        <taxon>Agaricomycetes</taxon>
        <taxon>Agaricomycetidae</taxon>
        <taxon>Agaricales</taxon>
        <taxon>Marasmiineae</taxon>
        <taxon>Omphalotaceae</taxon>
        <taxon>Marasmiellus</taxon>
    </lineage>
</organism>
<sequence length="141" mass="15283">MKHSSLIYVGLMALASIVGAVESTLQTSLPSTTTSLDTEVEPTTWSTSWFSSSSWISSSSANWTSSWTSSFTTSSTSTWSSSWSSTYTAPRVYRTFDASGNMMLATTYETWQYTFAMSADSTTTSLVQGDSDGDSDDRDGK</sequence>
<comment type="caution">
    <text evidence="2">The sequence shown here is derived from an EMBL/GenBank/DDBJ whole genome shotgun (WGS) entry which is preliminary data.</text>
</comment>
<evidence type="ECO:0000313" key="3">
    <source>
        <dbReference type="Proteomes" id="UP001498398"/>
    </source>
</evidence>
<dbReference type="EMBL" id="JBANRG010000060">
    <property type="protein sequence ID" value="KAK7442008.1"/>
    <property type="molecule type" value="Genomic_DNA"/>
</dbReference>
<evidence type="ECO:0000313" key="2">
    <source>
        <dbReference type="EMBL" id="KAK7442008.1"/>
    </source>
</evidence>
<proteinExistence type="predicted"/>
<keyword evidence="1" id="KW-0732">Signal</keyword>
<feature type="signal peptide" evidence="1">
    <location>
        <begin position="1"/>
        <end position="20"/>
    </location>
</feature>
<protein>
    <submittedName>
        <fullName evidence="2">Uncharacterized protein</fullName>
    </submittedName>
</protein>
<dbReference type="Proteomes" id="UP001498398">
    <property type="component" value="Unassembled WGS sequence"/>
</dbReference>
<accession>A0ABR1IZL6</accession>
<gene>
    <name evidence="2" type="ORF">VKT23_016285</name>
</gene>
<reference evidence="2 3" key="1">
    <citation type="submission" date="2024-01" db="EMBL/GenBank/DDBJ databases">
        <title>A draft genome for the cacao thread blight pathogen Marasmiellus scandens.</title>
        <authorList>
            <person name="Baruah I.K."/>
            <person name="Leung J."/>
            <person name="Bukari Y."/>
            <person name="Amoako-Attah I."/>
            <person name="Meinhardt L.W."/>
            <person name="Bailey B.A."/>
            <person name="Cohen S.P."/>
        </authorList>
    </citation>
    <scope>NUCLEOTIDE SEQUENCE [LARGE SCALE GENOMIC DNA]</scope>
    <source>
        <strain evidence="2 3">GH-19</strain>
    </source>
</reference>